<dbReference type="Pfam" id="PF03109">
    <property type="entry name" value="ABC1"/>
    <property type="match status" value="1"/>
</dbReference>
<reference evidence="2" key="1">
    <citation type="journal article" date="2020" name="Nature">
        <title>Giant virus diversity and host interactions through global metagenomics.</title>
        <authorList>
            <person name="Schulz F."/>
            <person name="Roux S."/>
            <person name="Paez-Espino D."/>
            <person name="Jungbluth S."/>
            <person name="Walsh D.A."/>
            <person name="Denef V.J."/>
            <person name="McMahon K.D."/>
            <person name="Konstantinidis K.T."/>
            <person name="Eloe-Fadrosh E.A."/>
            <person name="Kyrpides N.C."/>
            <person name="Woyke T."/>
        </authorList>
    </citation>
    <scope>NUCLEOTIDE SEQUENCE</scope>
    <source>
        <strain evidence="2">GVMAG-M-3300023110-24</strain>
    </source>
</reference>
<dbReference type="PROSITE" id="PS50011">
    <property type="entry name" value="PROTEIN_KINASE_DOM"/>
    <property type="match status" value="1"/>
</dbReference>
<sequence>MFSYIKLLYNLYNLYKNNKLFKDTDYRIRLKNNINDCGLFAIKTLQLLLPFLQITYDLDETVVDIIKNEFFSFYDKCNTHDITHTKKVYLEDFNEDIDSIYTIEDIIGSGSIAQVYKIRSKMTNELYAMKVTHPVCLYEYYIINMLFKIIDIFDLNFIRLDNKEFILSMFNQFNLIKEVNNILEFKRLYESEILKAPEIIQFSENIIIMEYIKKDESISEQLQLELHGVAFYIQFQNNWFHGDLHPGNMMYSNNSLYLIDFASSYRLKSENLDNDEIMSLSNINFNIELKDYINILKLSDITDIDIINQFSKGFNSLCENNKEAVTYNRHNIFTKYLINFSKENNLILNNKVVISMISGLYYQCFSRTGLYEIIIDSYNLCSKKNIYQKEFNSFDLKFKEIVNTKIDKYSDLKYLIKLD</sequence>
<name>A0A6C0CYM8_9ZZZZ</name>
<dbReference type="Gene3D" id="3.30.200.20">
    <property type="entry name" value="Phosphorylase Kinase, domain 1"/>
    <property type="match status" value="1"/>
</dbReference>
<feature type="domain" description="Protein kinase" evidence="1">
    <location>
        <begin position="101"/>
        <end position="419"/>
    </location>
</feature>
<evidence type="ECO:0000259" key="1">
    <source>
        <dbReference type="PROSITE" id="PS50011"/>
    </source>
</evidence>
<protein>
    <recommendedName>
        <fullName evidence="1">Protein kinase domain-containing protein</fullName>
    </recommendedName>
</protein>
<evidence type="ECO:0000313" key="2">
    <source>
        <dbReference type="EMBL" id="QHT09272.1"/>
    </source>
</evidence>
<proteinExistence type="predicted"/>
<dbReference type="GO" id="GO:0005524">
    <property type="term" value="F:ATP binding"/>
    <property type="evidence" value="ECO:0007669"/>
    <property type="project" value="InterPro"/>
</dbReference>
<dbReference type="InterPro" id="IPR004147">
    <property type="entry name" value="ABC1_dom"/>
</dbReference>
<dbReference type="Gene3D" id="1.10.510.10">
    <property type="entry name" value="Transferase(Phosphotransferase) domain 1"/>
    <property type="match status" value="1"/>
</dbReference>
<dbReference type="AlphaFoldDB" id="A0A6C0CYM8"/>
<dbReference type="SUPFAM" id="SSF56112">
    <property type="entry name" value="Protein kinase-like (PK-like)"/>
    <property type="match status" value="1"/>
</dbReference>
<dbReference type="PANTHER" id="PTHR45890">
    <property type="entry name" value="AARF DOMAIN CONTAINING KINASE 2 (PREDICTED)"/>
    <property type="match status" value="1"/>
</dbReference>
<organism evidence="2">
    <name type="scientific">viral metagenome</name>
    <dbReference type="NCBI Taxonomy" id="1070528"/>
    <lineage>
        <taxon>unclassified sequences</taxon>
        <taxon>metagenomes</taxon>
        <taxon>organismal metagenomes</taxon>
    </lineage>
</organism>
<dbReference type="InterPro" id="IPR011009">
    <property type="entry name" value="Kinase-like_dom_sf"/>
</dbReference>
<dbReference type="InterPro" id="IPR000719">
    <property type="entry name" value="Prot_kinase_dom"/>
</dbReference>
<accession>A0A6C0CYM8</accession>
<dbReference type="InterPro" id="IPR052402">
    <property type="entry name" value="ADCK_kinase"/>
</dbReference>
<dbReference type="PANTHER" id="PTHR45890:SF1">
    <property type="entry name" value="AARF DOMAIN CONTAINING KINASE 2"/>
    <property type="match status" value="1"/>
</dbReference>
<dbReference type="EMBL" id="MN739509">
    <property type="protein sequence ID" value="QHT09272.1"/>
    <property type="molecule type" value="Genomic_DNA"/>
</dbReference>
<dbReference type="GO" id="GO:0004672">
    <property type="term" value="F:protein kinase activity"/>
    <property type="evidence" value="ECO:0007669"/>
    <property type="project" value="InterPro"/>
</dbReference>